<dbReference type="InterPro" id="IPR025351">
    <property type="entry name" value="Pvc16_N"/>
</dbReference>
<proteinExistence type="predicted"/>
<organism evidence="2 3">
    <name type="scientific">Rhodococcus aetherivorans</name>
    <dbReference type="NCBI Taxonomy" id="191292"/>
    <lineage>
        <taxon>Bacteria</taxon>
        <taxon>Bacillati</taxon>
        <taxon>Actinomycetota</taxon>
        <taxon>Actinomycetes</taxon>
        <taxon>Mycobacteriales</taxon>
        <taxon>Nocardiaceae</taxon>
        <taxon>Rhodococcus</taxon>
    </lineage>
</organism>
<evidence type="ECO:0000259" key="1">
    <source>
        <dbReference type="Pfam" id="PF14065"/>
    </source>
</evidence>
<dbReference type="RefSeq" id="WP_152103835.1">
    <property type="nucleotide sequence ID" value="NZ_BAAAYP010000052.1"/>
</dbReference>
<reference evidence="2 3" key="1">
    <citation type="journal article" date="2018" name="Biodegradation">
        <title>1,4-Dioxane degradation characteristics of Rhodococcus aetherivorans JCM 14343.</title>
        <authorList>
            <person name="Inoue D."/>
            <person name="Tsunoda T."/>
            <person name="Yamamoto N."/>
            <person name="Ike M."/>
            <person name="Sei K."/>
        </authorList>
    </citation>
    <scope>NUCLEOTIDE SEQUENCE [LARGE SCALE GENOMIC DNA]</scope>
    <source>
        <strain evidence="2 3">JCM 14343</strain>
    </source>
</reference>
<protein>
    <recommendedName>
        <fullName evidence="1">Pvc16 N-terminal domain-containing protein</fullName>
    </recommendedName>
</protein>
<dbReference type="Pfam" id="PF14065">
    <property type="entry name" value="Pvc16_N"/>
    <property type="match status" value="1"/>
</dbReference>
<sequence>MATYRGIEAACHAVVELLRDNYDPAAFNRDLEFRVLSTGGFNGGLTAGVSVFLYRVMLNDSHRTPPGRRDVNGETQQPQLPLDAHFVLTTWAPEASLQQAILGWMMRTMDDHRVLPPGLLNRLSPGVFRDDETVEVLVGELVTEDLLHLWELLGSGTYQLSVPYTARNIRIESSRELITAAPVQERITDYQCLDSR</sequence>
<keyword evidence="3" id="KW-1185">Reference proteome</keyword>
<dbReference type="EMBL" id="BLAH01000053">
    <property type="protein sequence ID" value="GES36254.1"/>
    <property type="molecule type" value="Genomic_DNA"/>
</dbReference>
<gene>
    <name evidence="2" type="ORF">RAJCM14343_1505</name>
</gene>
<evidence type="ECO:0000313" key="3">
    <source>
        <dbReference type="Proteomes" id="UP000325466"/>
    </source>
</evidence>
<evidence type="ECO:0000313" key="2">
    <source>
        <dbReference type="EMBL" id="GES36254.1"/>
    </source>
</evidence>
<feature type="domain" description="Pvc16 N-terminal" evidence="1">
    <location>
        <begin position="12"/>
        <end position="185"/>
    </location>
</feature>
<accession>A0ABQ0YID8</accession>
<name>A0ABQ0YID8_9NOCA</name>
<dbReference type="Proteomes" id="UP000325466">
    <property type="component" value="Unassembled WGS sequence"/>
</dbReference>
<comment type="caution">
    <text evidence="2">The sequence shown here is derived from an EMBL/GenBank/DDBJ whole genome shotgun (WGS) entry which is preliminary data.</text>
</comment>